<gene>
    <name evidence="3" type="ORF">ACFS6H_06980</name>
</gene>
<dbReference type="InterPro" id="IPR043129">
    <property type="entry name" value="ATPase_NBD"/>
</dbReference>
<evidence type="ECO:0000256" key="2">
    <source>
        <dbReference type="SAM" id="MobiDB-lite"/>
    </source>
</evidence>
<dbReference type="Proteomes" id="UP001597511">
    <property type="component" value="Unassembled WGS sequence"/>
</dbReference>
<protein>
    <submittedName>
        <fullName evidence="3">ROK family protein</fullName>
    </submittedName>
</protein>
<dbReference type="EMBL" id="JBHUOZ010000001">
    <property type="protein sequence ID" value="MFD2919440.1"/>
    <property type="molecule type" value="Genomic_DNA"/>
</dbReference>
<dbReference type="SUPFAM" id="SSF46785">
    <property type="entry name" value="Winged helix' DNA-binding domain"/>
    <property type="match status" value="1"/>
</dbReference>
<evidence type="ECO:0000256" key="1">
    <source>
        <dbReference type="ARBA" id="ARBA00006479"/>
    </source>
</evidence>
<sequence length="414" mass="45094">MGKKENYKNLILSTFYFSGKQSCADISDSIGKSLPLTMSLLSQLMDEGYVSESGYAPSSGGRRPVTYSLNADMIYIMSVAMDQLVTRITIMNGRNEFVIPVAKYELPLNNNTNALSQLAVYMEQTITQSGIDRRKIVGAGIGMPGFIDPEKGINYSFLNTGNAVSITQFLQDRLKMPIYIDNDSSLIALAEYRFGSAKLHKNVMVVNIGWGVGLGMILNGSLFRGTNGFAGEFSHIPFFNNNKLCSCGKSGCLETETSLKAIIEKMAEALKTGRASLLNKHFPTGHEENDWQEIVAAAVKGDKLAIEILSNTGYEFGRAVAILIHLLNPETVILSGRGALAGKVWQAPVQQALNEHCIPRLAANTTLGISTLGYDAELIGSAALVMENKLKGSHIHTGPEKPSRRHIKKTKSHK</sequence>
<dbReference type="InterPro" id="IPR036390">
    <property type="entry name" value="WH_DNA-bd_sf"/>
</dbReference>
<dbReference type="InterPro" id="IPR036388">
    <property type="entry name" value="WH-like_DNA-bd_sf"/>
</dbReference>
<keyword evidence="4" id="KW-1185">Reference proteome</keyword>
<comment type="similarity">
    <text evidence="1">Belongs to the ROK (NagC/XylR) family.</text>
</comment>
<feature type="region of interest" description="Disordered" evidence="2">
    <location>
        <begin position="393"/>
        <end position="414"/>
    </location>
</feature>
<dbReference type="InterPro" id="IPR000600">
    <property type="entry name" value="ROK"/>
</dbReference>
<dbReference type="RefSeq" id="WP_386096630.1">
    <property type="nucleotide sequence ID" value="NZ_JBHUOZ010000001.1"/>
</dbReference>
<feature type="compositionally biased region" description="Basic residues" evidence="2">
    <location>
        <begin position="403"/>
        <end position="414"/>
    </location>
</feature>
<proteinExistence type="inferred from homology"/>
<reference evidence="4" key="1">
    <citation type="journal article" date="2019" name="Int. J. Syst. Evol. Microbiol.">
        <title>The Global Catalogue of Microorganisms (GCM) 10K type strain sequencing project: providing services to taxonomists for standard genome sequencing and annotation.</title>
        <authorList>
            <consortium name="The Broad Institute Genomics Platform"/>
            <consortium name="The Broad Institute Genome Sequencing Center for Infectious Disease"/>
            <person name="Wu L."/>
            <person name="Ma J."/>
        </authorList>
    </citation>
    <scope>NUCLEOTIDE SEQUENCE [LARGE SCALE GENOMIC DNA]</scope>
    <source>
        <strain evidence="4">KCTC 23299</strain>
    </source>
</reference>
<dbReference type="Gene3D" id="3.30.420.40">
    <property type="match status" value="2"/>
</dbReference>
<evidence type="ECO:0000313" key="4">
    <source>
        <dbReference type="Proteomes" id="UP001597511"/>
    </source>
</evidence>
<dbReference type="PANTHER" id="PTHR18964:SF149">
    <property type="entry name" value="BIFUNCTIONAL UDP-N-ACETYLGLUCOSAMINE 2-EPIMERASE_N-ACETYLMANNOSAMINE KINASE"/>
    <property type="match status" value="1"/>
</dbReference>
<dbReference type="SUPFAM" id="SSF53067">
    <property type="entry name" value="Actin-like ATPase domain"/>
    <property type="match status" value="1"/>
</dbReference>
<name>A0ABW6A296_9BACT</name>
<organism evidence="3 4">
    <name type="scientific">Terrimonas rubra</name>
    <dbReference type="NCBI Taxonomy" id="1035890"/>
    <lineage>
        <taxon>Bacteria</taxon>
        <taxon>Pseudomonadati</taxon>
        <taxon>Bacteroidota</taxon>
        <taxon>Chitinophagia</taxon>
        <taxon>Chitinophagales</taxon>
        <taxon>Chitinophagaceae</taxon>
        <taxon>Terrimonas</taxon>
    </lineage>
</organism>
<evidence type="ECO:0000313" key="3">
    <source>
        <dbReference type="EMBL" id="MFD2919440.1"/>
    </source>
</evidence>
<comment type="caution">
    <text evidence="3">The sequence shown here is derived from an EMBL/GenBank/DDBJ whole genome shotgun (WGS) entry which is preliminary data.</text>
</comment>
<dbReference type="Gene3D" id="1.10.10.10">
    <property type="entry name" value="Winged helix-like DNA-binding domain superfamily/Winged helix DNA-binding domain"/>
    <property type="match status" value="1"/>
</dbReference>
<dbReference type="PANTHER" id="PTHR18964">
    <property type="entry name" value="ROK (REPRESSOR, ORF, KINASE) FAMILY"/>
    <property type="match status" value="1"/>
</dbReference>
<dbReference type="Pfam" id="PF00480">
    <property type="entry name" value="ROK"/>
    <property type="match status" value="1"/>
</dbReference>
<accession>A0ABW6A296</accession>